<dbReference type="InterPro" id="IPR011095">
    <property type="entry name" value="Dala_Dala_lig_C"/>
</dbReference>
<keyword evidence="5" id="KW-0479">Metal-binding</keyword>
<dbReference type="Gene3D" id="3.40.50.20">
    <property type="match status" value="1"/>
</dbReference>
<dbReference type="PANTHER" id="PTHR23132:SF25">
    <property type="entry name" value="D-ALANINE--D-ALANINE LIGASE A"/>
    <property type="match status" value="1"/>
</dbReference>
<dbReference type="InterPro" id="IPR005905">
    <property type="entry name" value="D_ala_D_ala"/>
</dbReference>
<protein>
    <submittedName>
        <fullName evidence="14">Unannotated protein</fullName>
    </submittedName>
</protein>
<evidence type="ECO:0000256" key="4">
    <source>
        <dbReference type="ARBA" id="ARBA00022598"/>
    </source>
</evidence>
<name>A0A6J6A982_9ZZZZ</name>
<dbReference type="GO" id="GO:0046872">
    <property type="term" value="F:metal ion binding"/>
    <property type="evidence" value="ECO:0007669"/>
    <property type="project" value="UniProtKB-KW"/>
</dbReference>
<keyword evidence="6" id="KW-0547">Nucleotide-binding</keyword>
<evidence type="ECO:0000256" key="8">
    <source>
        <dbReference type="ARBA" id="ARBA00022842"/>
    </source>
</evidence>
<sequence>MTAATPPTDDKRIHLIVLFGGQSAEHDVSCTTAAHVLKAADPAKYRITPIGIGRDGRWRVATDALAALAEGLHALPGRLDPQGSVIEPTVAITPSSGAVTVVVPLLHGPLGEDGTVQGMLELADLPYVGSGVLGSAVAMDKAMAKEVAAAHGLPQPRHISLRADLRGPGTPAHLANSLGLPVFVKPANMGSSVGVSKAKTVEALNDALDLAFAYDEWAVVEEAIEGREIEVAVLGNLQPRASVPGEIIPGAEFYDYADKYVDNGSQALIPAPLTPAQSDQVRALALRAYSALRCEGLSRVDFFFEEHGRGFLLNEVNTMPGFTPISMYPKLWIASGVEYHDLIDELVQLAIERHGRRRRNTAH</sequence>
<comment type="cofactor">
    <cofactor evidence="1">
        <name>Mn(2+)</name>
        <dbReference type="ChEBI" id="CHEBI:29035"/>
    </cofactor>
</comment>
<dbReference type="PANTHER" id="PTHR23132">
    <property type="entry name" value="D-ALANINE--D-ALANINE LIGASE"/>
    <property type="match status" value="1"/>
</dbReference>
<evidence type="ECO:0000256" key="5">
    <source>
        <dbReference type="ARBA" id="ARBA00022723"/>
    </source>
</evidence>
<organism evidence="14">
    <name type="scientific">freshwater metagenome</name>
    <dbReference type="NCBI Taxonomy" id="449393"/>
    <lineage>
        <taxon>unclassified sequences</taxon>
        <taxon>metagenomes</taxon>
        <taxon>ecological metagenomes</taxon>
    </lineage>
</organism>
<dbReference type="HAMAP" id="MF_00047">
    <property type="entry name" value="Dala_Dala_lig"/>
    <property type="match status" value="1"/>
</dbReference>
<dbReference type="AlphaFoldDB" id="A0A6J6A982"/>
<dbReference type="Pfam" id="PF07478">
    <property type="entry name" value="Dala_Dala_lig_C"/>
    <property type="match status" value="1"/>
</dbReference>
<dbReference type="NCBIfam" id="NF002378">
    <property type="entry name" value="PRK01372.1"/>
    <property type="match status" value="1"/>
</dbReference>
<dbReference type="InterPro" id="IPR013815">
    <property type="entry name" value="ATP_grasp_subdomain_1"/>
</dbReference>
<dbReference type="PROSITE" id="PS00844">
    <property type="entry name" value="DALA_DALA_LIGASE_2"/>
    <property type="match status" value="1"/>
</dbReference>
<dbReference type="EMBL" id="CAFBMT010000001">
    <property type="protein sequence ID" value="CAB4909074.1"/>
    <property type="molecule type" value="Genomic_DNA"/>
</dbReference>
<keyword evidence="8" id="KW-0460">Magnesium</keyword>
<accession>A0A6J6A982</accession>
<dbReference type="EMBL" id="CAFBOL010000017">
    <property type="protein sequence ID" value="CAB4983223.1"/>
    <property type="molecule type" value="Genomic_DNA"/>
</dbReference>
<dbReference type="GO" id="GO:0008716">
    <property type="term" value="F:D-alanine-D-alanine ligase activity"/>
    <property type="evidence" value="ECO:0007669"/>
    <property type="project" value="InterPro"/>
</dbReference>
<dbReference type="GO" id="GO:0005829">
    <property type="term" value="C:cytosol"/>
    <property type="evidence" value="ECO:0007669"/>
    <property type="project" value="TreeGrafter"/>
</dbReference>
<dbReference type="SUPFAM" id="SSF52440">
    <property type="entry name" value="PreATP-grasp domain"/>
    <property type="match status" value="1"/>
</dbReference>
<dbReference type="Gene3D" id="3.30.470.20">
    <property type="entry name" value="ATP-grasp fold, B domain"/>
    <property type="match status" value="1"/>
</dbReference>
<keyword evidence="12" id="KW-0961">Cell wall biogenesis/degradation</keyword>
<keyword evidence="11" id="KW-0464">Manganese</keyword>
<evidence type="ECO:0000256" key="7">
    <source>
        <dbReference type="ARBA" id="ARBA00022840"/>
    </source>
</evidence>
<evidence type="ECO:0000256" key="10">
    <source>
        <dbReference type="ARBA" id="ARBA00022984"/>
    </source>
</evidence>
<comment type="cofactor">
    <cofactor evidence="2">
        <name>Mg(2+)</name>
        <dbReference type="ChEBI" id="CHEBI:18420"/>
    </cofactor>
</comment>
<dbReference type="GO" id="GO:0071555">
    <property type="term" value="P:cell wall organization"/>
    <property type="evidence" value="ECO:0007669"/>
    <property type="project" value="UniProtKB-KW"/>
</dbReference>
<evidence type="ECO:0000313" key="14">
    <source>
        <dbReference type="EMBL" id="CAB4364755.1"/>
    </source>
</evidence>
<evidence type="ECO:0000256" key="2">
    <source>
        <dbReference type="ARBA" id="ARBA00001946"/>
    </source>
</evidence>
<dbReference type="InterPro" id="IPR016185">
    <property type="entry name" value="PreATP-grasp_dom_sf"/>
</dbReference>
<evidence type="ECO:0000256" key="3">
    <source>
        <dbReference type="ARBA" id="ARBA00010871"/>
    </source>
</evidence>
<dbReference type="NCBIfam" id="TIGR01205">
    <property type="entry name" value="D_ala_D_alaTIGR"/>
    <property type="match status" value="1"/>
</dbReference>
<evidence type="ECO:0000259" key="13">
    <source>
        <dbReference type="PROSITE" id="PS50975"/>
    </source>
</evidence>
<dbReference type="PIRSF" id="PIRSF039102">
    <property type="entry name" value="Ddl/VanB"/>
    <property type="match status" value="1"/>
</dbReference>
<dbReference type="GO" id="GO:0005524">
    <property type="term" value="F:ATP binding"/>
    <property type="evidence" value="ECO:0007669"/>
    <property type="project" value="UniProtKB-KW"/>
</dbReference>
<comment type="similarity">
    <text evidence="3">Belongs to the D-alanine--D-alanine ligase family.</text>
</comment>
<evidence type="ECO:0000256" key="11">
    <source>
        <dbReference type="ARBA" id="ARBA00023211"/>
    </source>
</evidence>
<proteinExistence type="inferred from homology"/>
<evidence type="ECO:0000256" key="9">
    <source>
        <dbReference type="ARBA" id="ARBA00022960"/>
    </source>
</evidence>
<dbReference type="InterPro" id="IPR011761">
    <property type="entry name" value="ATP-grasp"/>
</dbReference>
<evidence type="ECO:0000256" key="6">
    <source>
        <dbReference type="ARBA" id="ARBA00022741"/>
    </source>
</evidence>
<evidence type="ECO:0000313" key="17">
    <source>
        <dbReference type="EMBL" id="CAB4909074.1"/>
    </source>
</evidence>
<dbReference type="InterPro" id="IPR011127">
    <property type="entry name" value="Dala_Dala_lig_N"/>
</dbReference>
<dbReference type="InterPro" id="IPR000291">
    <property type="entry name" value="D-Ala_lig_Van_CS"/>
</dbReference>
<evidence type="ECO:0000313" key="16">
    <source>
        <dbReference type="EMBL" id="CAB4849388.1"/>
    </source>
</evidence>
<feature type="domain" description="ATP-grasp" evidence="13">
    <location>
        <begin position="145"/>
        <end position="348"/>
    </location>
</feature>
<reference evidence="14" key="1">
    <citation type="submission" date="2020-05" db="EMBL/GenBank/DDBJ databases">
        <authorList>
            <person name="Chiriac C."/>
            <person name="Salcher M."/>
            <person name="Ghai R."/>
            <person name="Kavagutti S V."/>
        </authorList>
    </citation>
    <scope>NUCLEOTIDE SEQUENCE</scope>
</reference>
<evidence type="ECO:0000256" key="12">
    <source>
        <dbReference type="ARBA" id="ARBA00023316"/>
    </source>
</evidence>
<dbReference type="PROSITE" id="PS50975">
    <property type="entry name" value="ATP_GRASP"/>
    <property type="match status" value="1"/>
</dbReference>
<dbReference type="SUPFAM" id="SSF56059">
    <property type="entry name" value="Glutathione synthetase ATP-binding domain-like"/>
    <property type="match status" value="1"/>
</dbReference>
<dbReference type="Gene3D" id="3.30.1490.20">
    <property type="entry name" value="ATP-grasp fold, A domain"/>
    <property type="match status" value="1"/>
</dbReference>
<keyword evidence="9" id="KW-0133">Cell shape</keyword>
<keyword evidence="4" id="KW-0436">Ligase</keyword>
<dbReference type="EMBL" id="CAFBIY010000037">
    <property type="protein sequence ID" value="CAB4849388.1"/>
    <property type="molecule type" value="Genomic_DNA"/>
</dbReference>
<evidence type="ECO:0000313" key="18">
    <source>
        <dbReference type="EMBL" id="CAB4983223.1"/>
    </source>
</evidence>
<keyword evidence="10" id="KW-0573">Peptidoglycan synthesis</keyword>
<dbReference type="NCBIfam" id="NF002528">
    <property type="entry name" value="PRK01966.1-4"/>
    <property type="match status" value="1"/>
</dbReference>
<dbReference type="EMBL" id="CAEZYF010000033">
    <property type="protein sequence ID" value="CAB4746057.1"/>
    <property type="molecule type" value="Genomic_DNA"/>
</dbReference>
<dbReference type="EMBL" id="CAESGF010000018">
    <property type="protein sequence ID" value="CAB4364755.1"/>
    <property type="molecule type" value="Genomic_DNA"/>
</dbReference>
<dbReference type="FunFam" id="3.30.470.20:FF:000008">
    <property type="entry name" value="D-alanine--D-alanine ligase"/>
    <property type="match status" value="1"/>
</dbReference>
<dbReference type="Pfam" id="PF01820">
    <property type="entry name" value="Dala_Dala_lig_N"/>
    <property type="match status" value="1"/>
</dbReference>
<evidence type="ECO:0000313" key="15">
    <source>
        <dbReference type="EMBL" id="CAB4746057.1"/>
    </source>
</evidence>
<dbReference type="GO" id="GO:0009252">
    <property type="term" value="P:peptidoglycan biosynthetic process"/>
    <property type="evidence" value="ECO:0007669"/>
    <property type="project" value="UniProtKB-KW"/>
</dbReference>
<gene>
    <name evidence="15" type="ORF">UFOPK2656_03234</name>
    <name evidence="16" type="ORF">UFOPK3267_00913</name>
    <name evidence="17" type="ORF">UFOPK3651_00028</name>
    <name evidence="18" type="ORF">UFOPK3931_00937</name>
    <name evidence="14" type="ORF">UFOPK4189_02514</name>
</gene>
<keyword evidence="7" id="KW-0067">ATP-binding</keyword>
<evidence type="ECO:0000256" key="1">
    <source>
        <dbReference type="ARBA" id="ARBA00001936"/>
    </source>
</evidence>
<dbReference type="GO" id="GO:0008360">
    <property type="term" value="P:regulation of cell shape"/>
    <property type="evidence" value="ECO:0007669"/>
    <property type="project" value="UniProtKB-KW"/>
</dbReference>
<dbReference type="PROSITE" id="PS00843">
    <property type="entry name" value="DALA_DALA_LIGASE_1"/>
    <property type="match status" value="1"/>
</dbReference>